<accession>A0ABT3ZJT0</accession>
<evidence type="ECO:0000313" key="1">
    <source>
        <dbReference type="EMBL" id="MCY0386785.1"/>
    </source>
</evidence>
<dbReference type="Proteomes" id="UP001082899">
    <property type="component" value="Unassembled WGS sequence"/>
</dbReference>
<keyword evidence="2" id="KW-1185">Reference proteome</keyword>
<protein>
    <submittedName>
        <fullName evidence="1">Uncharacterized protein</fullName>
    </submittedName>
</protein>
<evidence type="ECO:0000313" key="2">
    <source>
        <dbReference type="Proteomes" id="UP001082899"/>
    </source>
</evidence>
<name>A0ABT3ZJT0_9BURK</name>
<gene>
    <name evidence="1" type="ORF">OVY01_05955</name>
</gene>
<sequence>MVVIWLFGWLDEVAGRQNRVSVANGYDLSVSKSGMLDKMQAQQRLLTFILRSLRLTDYVVDFSHNSVDSPDAFIPVSQKVITGVPSYLAGQAMLAHVQARLLHENPAFRRIRDLTVHEERPGETASGNG</sequence>
<dbReference type="RefSeq" id="WP_267846402.1">
    <property type="nucleotide sequence ID" value="NZ_JAPMXC010000001.1"/>
</dbReference>
<proteinExistence type="predicted"/>
<dbReference type="EMBL" id="JAPMXC010000001">
    <property type="protein sequence ID" value="MCY0386785.1"/>
    <property type="molecule type" value="Genomic_DNA"/>
</dbReference>
<organism evidence="1 2">
    <name type="scientific">Robbsia betulipollinis</name>
    <dbReference type="NCBI Taxonomy" id="2981849"/>
    <lineage>
        <taxon>Bacteria</taxon>
        <taxon>Pseudomonadati</taxon>
        <taxon>Pseudomonadota</taxon>
        <taxon>Betaproteobacteria</taxon>
        <taxon>Burkholderiales</taxon>
        <taxon>Burkholderiaceae</taxon>
        <taxon>Robbsia</taxon>
    </lineage>
</organism>
<reference evidence="1" key="1">
    <citation type="submission" date="2022-11" db="EMBL/GenBank/DDBJ databases">
        <title>Robbsia betulipollinis sp. nov., isolated from pollen of birch (Betula pendula).</title>
        <authorList>
            <person name="Shi H."/>
            <person name="Ambika Manirajan B."/>
            <person name="Ratering S."/>
            <person name="Geissler-Plaum R."/>
            <person name="Schnell S."/>
        </authorList>
    </citation>
    <scope>NUCLEOTIDE SEQUENCE</scope>
    <source>
        <strain evidence="1">Bb-Pol-6</strain>
    </source>
</reference>
<comment type="caution">
    <text evidence="1">The sequence shown here is derived from an EMBL/GenBank/DDBJ whole genome shotgun (WGS) entry which is preliminary data.</text>
</comment>